<protein>
    <submittedName>
        <fullName evidence="2">Uncharacterized protein</fullName>
    </submittedName>
</protein>
<name>A0A5J5C923_9ASTE</name>
<evidence type="ECO:0000256" key="1">
    <source>
        <dbReference type="SAM" id="Phobius"/>
    </source>
</evidence>
<dbReference type="Proteomes" id="UP000325577">
    <property type="component" value="Linkage Group LG0"/>
</dbReference>
<dbReference type="AlphaFoldDB" id="A0A5J5C923"/>
<evidence type="ECO:0000313" key="2">
    <source>
        <dbReference type="EMBL" id="KAA8550081.1"/>
    </source>
</evidence>
<accession>A0A5J5C923</accession>
<keyword evidence="1" id="KW-0812">Transmembrane</keyword>
<keyword evidence="3" id="KW-1185">Reference proteome</keyword>
<dbReference type="EMBL" id="CM018031">
    <property type="protein sequence ID" value="KAA8550081.1"/>
    <property type="molecule type" value="Genomic_DNA"/>
</dbReference>
<organism evidence="2 3">
    <name type="scientific">Nyssa sinensis</name>
    <dbReference type="NCBI Taxonomy" id="561372"/>
    <lineage>
        <taxon>Eukaryota</taxon>
        <taxon>Viridiplantae</taxon>
        <taxon>Streptophyta</taxon>
        <taxon>Embryophyta</taxon>
        <taxon>Tracheophyta</taxon>
        <taxon>Spermatophyta</taxon>
        <taxon>Magnoliopsida</taxon>
        <taxon>eudicotyledons</taxon>
        <taxon>Gunneridae</taxon>
        <taxon>Pentapetalae</taxon>
        <taxon>asterids</taxon>
        <taxon>Cornales</taxon>
        <taxon>Nyssaceae</taxon>
        <taxon>Nyssa</taxon>
    </lineage>
</organism>
<feature type="transmembrane region" description="Helical" evidence="1">
    <location>
        <begin position="21"/>
        <end position="39"/>
    </location>
</feature>
<evidence type="ECO:0000313" key="3">
    <source>
        <dbReference type="Proteomes" id="UP000325577"/>
    </source>
</evidence>
<keyword evidence="1" id="KW-1133">Transmembrane helix</keyword>
<keyword evidence="1" id="KW-0472">Membrane</keyword>
<proteinExistence type="predicted"/>
<reference evidence="2 3" key="1">
    <citation type="submission" date="2019-09" db="EMBL/GenBank/DDBJ databases">
        <title>A chromosome-level genome assembly of the Chinese tupelo Nyssa sinensis.</title>
        <authorList>
            <person name="Yang X."/>
            <person name="Kang M."/>
            <person name="Yang Y."/>
            <person name="Xiong H."/>
            <person name="Wang M."/>
            <person name="Zhang Z."/>
            <person name="Wang Z."/>
            <person name="Wu H."/>
            <person name="Ma T."/>
            <person name="Liu J."/>
            <person name="Xi Z."/>
        </authorList>
    </citation>
    <scope>NUCLEOTIDE SEQUENCE [LARGE SCALE GENOMIC DNA]</scope>
    <source>
        <strain evidence="2">J267</strain>
        <tissue evidence="2">Leaf</tissue>
    </source>
</reference>
<sequence>MGEFAQGRRWRWGRHLTACRVLYATGVVIDGVAMAFGISRGGKAVGEPQIEGGESDGSLSLQACQVKPEQEEDGSLGCVARVATGKELMMIPVPIRYTGLRLTS</sequence>
<gene>
    <name evidence="2" type="ORF">F0562_001765</name>
</gene>